<keyword evidence="1" id="KW-0812">Transmembrane</keyword>
<accession>A0ABN1RQD5</accession>
<gene>
    <name evidence="2" type="ORF">GCM10009550_54120</name>
</gene>
<sequence length="74" mass="7865">MGLPGDLSWHIPVVEHIIDDENDLGLLSEVGEEAQADAPVLRAMAAVAAGGLLAAVLGLAGLRVVRRGWSRRRR</sequence>
<evidence type="ECO:0000313" key="3">
    <source>
        <dbReference type="Proteomes" id="UP001500665"/>
    </source>
</evidence>
<evidence type="ECO:0000313" key="2">
    <source>
        <dbReference type="EMBL" id="GAA0961493.1"/>
    </source>
</evidence>
<dbReference type="Proteomes" id="UP001500665">
    <property type="component" value="Unassembled WGS sequence"/>
</dbReference>
<keyword evidence="3" id="KW-1185">Reference proteome</keyword>
<evidence type="ECO:0000256" key="1">
    <source>
        <dbReference type="SAM" id="Phobius"/>
    </source>
</evidence>
<feature type="transmembrane region" description="Helical" evidence="1">
    <location>
        <begin position="43"/>
        <end position="65"/>
    </location>
</feature>
<keyword evidence="1" id="KW-1133">Transmembrane helix</keyword>
<proteinExistence type="predicted"/>
<organism evidence="2 3">
    <name type="scientific">Actinocorallia libanotica</name>
    <dbReference type="NCBI Taxonomy" id="46162"/>
    <lineage>
        <taxon>Bacteria</taxon>
        <taxon>Bacillati</taxon>
        <taxon>Actinomycetota</taxon>
        <taxon>Actinomycetes</taxon>
        <taxon>Streptosporangiales</taxon>
        <taxon>Thermomonosporaceae</taxon>
        <taxon>Actinocorallia</taxon>
    </lineage>
</organism>
<keyword evidence="1" id="KW-0472">Membrane</keyword>
<name>A0ABN1RQD5_9ACTN</name>
<protein>
    <recommendedName>
        <fullName evidence="4">MYXO-CTERM domain-containing protein</fullName>
    </recommendedName>
</protein>
<evidence type="ECO:0008006" key="4">
    <source>
        <dbReference type="Google" id="ProtNLM"/>
    </source>
</evidence>
<dbReference type="EMBL" id="BAAAHH010000026">
    <property type="protein sequence ID" value="GAA0961493.1"/>
    <property type="molecule type" value="Genomic_DNA"/>
</dbReference>
<comment type="caution">
    <text evidence="2">The sequence shown here is derived from an EMBL/GenBank/DDBJ whole genome shotgun (WGS) entry which is preliminary data.</text>
</comment>
<reference evidence="2 3" key="1">
    <citation type="journal article" date="2019" name="Int. J. Syst. Evol. Microbiol.">
        <title>The Global Catalogue of Microorganisms (GCM) 10K type strain sequencing project: providing services to taxonomists for standard genome sequencing and annotation.</title>
        <authorList>
            <consortium name="The Broad Institute Genomics Platform"/>
            <consortium name="The Broad Institute Genome Sequencing Center for Infectious Disease"/>
            <person name="Wu L."/>
            <person name="Ma J."/>
        </authorList>
    </citation>
    <scope>NUCLEOTIDE SEQUENCE [LARGE SCALE GENOMIC DNA]</scope>
    <source>
        <strain evidence="2 3">JCM 10696</strain>
    </source>
</reference>